<evidence type="ECO:0000313" key="1">
    <source>
        <dbReference type="EMBL" id="KAH7933197.1"/>
    </source>
</evidence>
<organism evidence="1 2">
    <name type="scientific">Dermacentor silvarum</name>
    <name type="common">Tick</name>
    <dbReference type="NCBI Taxonomy" id="543639"/>
    <lineage>
        <taxon>Eukaryota</taxon>
        <taxon>Metazoa</taxon>
        <taxon>Ecdysozoa</taxon>
        <taxon>Arthropoda</taxon>
        <taxon>Chelicerata</taxon>
        <taxon>Arachnida</taxon>
        <taxon>Acari</taxon>
        <taxon>Parasitiformes</taxon>
        <taxon>Ixodida</taxon>
        <taxon>Ixodoidea</taxon>
        <taxon>Ixodidae</taxon>
        <taxon>Rhipicephalinae</taxon>
        <taxon>Dermacentor</taxon>
    </lineage>
</organism>
<sequence length="424" mass="48198">MALVEAAANINIEDADREFWLAFATFQASAQQRRLQQLCIIAKLEELDADRNRARRRSRELLLAAAALSSTERSVWAYPREVSWYEATLPHLPDSGFRENFRMNRSTFEYIVSVCVSMRQVHTNMRKAIPLDKRVAIGLCRLVTSAEDRSVANIFGVGRSTVNLAFREFCTIIVRRLEPRFVRFPNVHEVPEHLRRFTAVSGFPQGMGALDGCHIEVCPPKDHATDYINYKGWDRVILLVIVDHTYKFIYTNVGSPGRNHDASVYHRSRLPKVLTGSLFTSETKVFQGVDIGPVLLADQAFPLQPTIVKPFAHPGPIGSPTQIFNYRLSSARRVVENAFGRLKARFRILHNLECDIDNVNCIFRACCVLHNVCEELNDRCDATWVDAIRNVDRRRPQPSCTTKRVEPSGVTIRNALAEHLHCNV</sequence>
<keyword evidence="2" id="KW-1185">Reference proteome</keyword>
<dbReference type="EMBL" id="CM023478">
    <property type="protein sequence ID" value="KAH7933197.1"/>
    <property type="molecule type" value="Genomic_DNA"/>
</dbReference>
<proteinExistence type="predicted"/>
<dbReference type="Proteomes" id="UP000821865">
    <property type="component" value="Chromosome 9"/>
</dbReference>
<gene>
    <name evidence="1" type="ORF">HPB49_010189</name>
</gene>
<name>A0ACB8C2X7_DERSI</name>
<reference evidence="1" key="1">
    <citation type="submission" date="2020-05" db="EMBL/GenBank/DDBJ databases">
        <title>Large-scale comparative analyses of tick genomes elucidate their genetic diversity and vector capacities.</title>
        <authorList>
            <person name="Jia N."/>
            <person name="Wang J."/>
            <person name="Shi W."/>
            <person name="Du L."/>
            <person name="Sun Y."/>
            <person name="Zhan W."/>
            <person name="Jiang J."/>
            <person name="Wang Q."/>
            <person name="Zhang B."/>
            <person name="Ji P."/>
            <person name="Sakyi L.B."/>
            <person name="Cui X."/>
            <person name="Yuan T."/>
            <person name="Jiang B."/>
            <person name="Yang W."/>
            <person name="Lam T.T.-Y."/>
            <person name="Chang Q."/>
            <person name="Ding S."/>
            <person name="Wang X."/>
            <person name="Zhu J."/>
            <person name="Ruan X."/>
            <person name="Zhao L."/>
            <person name="Wei J."/>
            <person name="Que T."/>
            <person name="Du C."/>
            <person name="Cheng J."/>
            <person name="Dai P."/>
            <person name="Han X."/>
            <person name="Huang E."/>
            <person name="Gao Y."/>
            <person name="Liu J."/>
            <person name="Shao H."/>
            <person name="Ye R."/>
            <person name="Li L."/>
            <person name="Wei W."/>
            <person name="Wang X."/>
            <person name="Wang C."/>
            <person name="Yang T."/>
            <person name="Huo Q."/>
            <person name="Li W."/>
            <person name="Guo W."/>
            <person name="Chen H."/>
            <person name="Zhou L."/>
            <person name="Ni X."/>
            <person name="Tian J."/>
            <person name="Zhou Y."/>
            <person name="Sheng Y."/>
            <person name="Liu T."/>
            <person name="Pan Y."/>
            <person name="Xia L."/>
            <person name="Li J."/>
            <person name="Zhao F."/>
            <person name="Cao W."/>
        </authorList>
    </citation>
    <scope>NUCLEOTIDE SEQUENCE</scope>
    <source>
        <strain evidence="1">Dsil-2018</strain>
    </source>
</reference>
<comment type="caution">
    <text evidence="1">The sequence shown here is derived from an EMBL/GenBank/DDBJ whole genome shotgun (WGS) entry which is preliminary data.</text>
</comment>
<evidence type="ECO:0000313" key="2">
    <source>
        <dbReference type="Proteomes" id="UP000821865"/>
    </source>
</evidence>
<accession>A0ACB8C2X7</accession>
<protein>
    <submittedName>
        <fullName evidence="1">Uncharacterized protein</fullName>
    </submittedName>
</protein>